<protein>
    <submittedName>
        <fullName evidence="1">Uncharacterized protein</fullName>
    </submittedName>
</protein>
<organism evidence="1 2">
    <name type="scientific">Limnoraphis robusta CS-951</name>
    <dbReference type="NCBI Taxonomy" id="1637645"/>
    <lineage>
        <taxon>Bacteria</taxon>
        <taxon>Bacillati</taxon>
        <taxon>Cyanobacteriota</taxon>
        <taxon>Cyanophyceae</taxon>
        <taxon>Oscillatoriophycideae</taxon>
        <taxon>Oscillatoriales</taxon>
        <taxon>Sirenicapillariaceae</taxon>
        <taxon>Limnoraphis</taxon>
    </lineage>
</organism>
<name>A0A0F5YMB1_9CYAN</name>
<dbReference type="Proteomes" id="UP000033607">
    <property type="component" value="Unassembled WGS sequence"/>
</dbReference>
<evidence type="ECO:0000313" key="1">
    <source>
        <dbReference type="EMBL" id="KKD39320.1"/>
    </source>
</evidence>
<evidence type="ECO:0000313" key="2">
    <source>
        <dbReference type="Proteomes" id="UP000033607"/>
    </source>
</evidence>
<sequence>MRILGILKIGNVHPIKGIALRAGNRQEAKAQTCDSAVSGESKVCKKGKSKTRKDFQLLKKFGGTETDTATAVALLGGTPRPHCLNFSLLPMS</sequence>
<accession>A0A0F5YMB1</accession>
<dbReference type="EMBL" id="LATL02000181">
    <property type="protein sequence ID" value="KKD39320.1"/>
    <property type="molecule type" value="Genomic_DNA"/>
</dbReference>
<comment type="caution">
    <text evidence="1">The sequence shown here is derived from an EMBL/GenBank/DDBJ whole genome shotgun (WGS) entry which is preliminary data.</text>
</comment>
<reference evidence="1 2" key="1">
    <citation type="submission" date="2015-06" db="EMBL/GenBank/DDBJ databases">
        <title>Draft genome assembly of filamentous brackish cyanobacterium Limnoraphis robusta strain CS-951.</title>
        <authorList>
            <person name="Willis A."/>
            <person name="Parks M."/>
            <person name="Burford M.A."/>
        </authorList>
    </citation>
    <scope>NUCLEOTIDE SEQUENCE [LARGE SCALE GENOMIC DNA]</scope>
    <source>
        <strain evidence="1 2">CS-951</strain>
    </source>
</reference>
<dbReference type="AlphaFoldDB" id="A0A0F5YMB1"/>
<gene>
    <name evidence="1" type="ORF">WN50_04095</name>
</gene>
<proteinExistence type="predicted"/>